<gene>
    <name evidence="2" type="ORF">JD82_04023</name>
</gene>
<protein>
    <submittedName>
        <fullName evidence="2">Uncharacterized protein DUF397</fullName>
    </submittedName>
</protein>
<dbReference type="RefSeq" id="WP_246134828.1">
    <property type="nucleotide sequence ID" value="NZ_JOIJ01000052.1"/>
</dbReference>
<dbReference type="AlphaFoldDB" id="A0A660CKH3"/>
<evidence type="ECO:0000259" key="1">
    <source>
        <dbReference type="Pfam" id="PF04149"/>
    </source>
</evidence>
<keyword evidence="3" id="KW-1185">Reference proteome</keyword>
<feature type="domain" description="DUF397" evidence="1">
    <location>
        <begin position="16"/>
        <end position="68"/>
    </location>
</feature>
<dbReference type="Pfam" id="PF04149">
    <property type="entry name" value="DUF397"/>
    <property type="match status" value="1"/>
</dbReference>
<name>A0A660CKH3_9PSEU</name>
<evidence type="ECO:0000313" key="2">
    <source>
        <dbReference type="EMBL" id="TWH22149.1"/>
    </source>
</evidence>
<dbReference type="InterPro" id="IPR007278">
    <property type="entry name" value="DUF397"/>
</dbReference>
<organism evidence="2 3">
    <name type="scientific">Prauserella rugosa</name>
    <dbReference type="NCBI Taxonomy" id="43354"/>
    <lineage>
        <taxon>Bacteria</taxon>
        <taxon>Bacillati</taxon>
        <taxon>Actinomycetota</taxon>
        <taxon>Actinomycetes</taxon>
        <taxon>Pseudonocardiales</taxon>
        <taxon>Pseudonocardiaceae</taxon>
        <taxon>Prauserella</taxon>
    </lineage>
</organism>
<evidence type="ECO:0000313" key="3">
    <source>
        <dbReference type="Proteomes" id="UP000317303"/>
    </source>
</evidence>
<comment type="caution">
    <text evidence="2">The sequence shown here is derived from an EMBL/GenBank/DDBJ whole genome shotgun (WGS) entry which is preliminary data.</text>
</comment>
<accession>A0A660CKH3</accession>
<sequence length="73" mass="8107">MNNDVRDALEPEQGVVFRKSSYSGENGQCAEVAPAADGGRWLRNSREPHKPALHYTAGEWDAFIRGVKDGEFD</sequence>
<dbReference type="Proteomes" id="UP000317303">
    <property type="component" value="Unassembled WGS sequence"/>
</dbReference>
<dbReference type="EMBL" id="VLJV01000001">
    <property type="protein sequence ID" value="TWH22149.1"/>
    <property type="molecule type" value="Genomic_DNA"/>
</dbReference>
<reference evidence="2 3" key="1">
    <citation type="submission" date="2019-07" db="EMBL/GenBank/DDBJ databases">
        <title>R&amp;d 2014.</title>
        <authorList>
            <person name="Klenk H.-P."/>
        </authorList>
    </citation>
    <scope>NUCLEOTIDE SEQUENCE [LARGE SCALE GENOMIC DNA]</scope>
    <source>
        <strain evidence="2 3">DSM 43194</strain>
    </source>
</reference>
<proteinExistence type="predicted"/>